<accession>A0A843YN47</accession>
<organism evidence="1 2">
    <name type="scientific">Glaciimonas soli</name>
    <dbReference type="NCBI Taxonomy" id="2590999"/>
    <lineage>
        <taxon>Bacteria</taxon>
        <taxon>Pseudomonadati</taxon>
        <taxon>Pseudomonadota</taxon>
        <taxon>Betaproteobacteria</taxon>
        <taxon>Burkholderiales</taxon>
        <taxon>Oxalobacteraceae</taxon>
        <taxon>Glaciimonas</taxon>
    </lineage>
</organism>
<dbReference type="SUPFAM" id="SSF52266">
    <property type="entry name" value="SGNH hydrolase"/>
    <property type="match status" value="1"/>
</dbReference>
<evidence type="ECO:0000313" key="1">
    <source>
        <dbReference type="EMBL" id="MQQ99193.1"/>
    </source>
</evidence>
<sequence length="293" mass="32205">MATLPGTTYRDLRASLQSELKDRVLAHQARIAGVKRMPMKAGQHLPLNLIAQGDSWFDYPLPVPVINQSDIVAHLKRLPAMVPEVLSVAQYGESAEDMLGVKKIHDLFDQFNDPANGKFDAILFSGGGNDLVGNQFRLWLNDALAANDDPANGLNDSRIAAIFGVVRAGYEDLMLARDKVDPTIPIFAHSYDFAIPSGIGIVCVGPWLRLGLDDRGWTNQIFARTIVKDLLLQFNSMLDDFAADPANNFVHVQTQGTLSDTQWANELHPTPIGFAAITAKFVDALRSRFPGRI</sequence>
<dbReference type="Proteomes" id="UP000451565">
    <property type="component" value="Unassembled WGS sequence"/>
</dbReference>
<proteinExistence type="predicted"/>
<protein>
    <submittedName>
        <fullName evidence="1">SGNH/GDSL hydrolase family protein</fullName>
    </submittedName>
</protein>
<reference evidence="1 2" key="1">
    <citation type="submission" date="2019-10" db="EMBL/GenBank/DDBJ databases">
        <title>Glaciimonas soli sp. nov., a psychrophilic bacterium isolated from the forest soil of a high elevation mountain in Taiwan.</title>
        <authorList>
            <person name="Wang L.-T."/>
            <person name="Shieh W.Y."/>
        </authorList>
    </citation>
    <scope>NUCLEOTIDE SEQUENCE [LARGE SCALE GENOMIC DNA]</scope>
    <source>
        <strain evidence="1 2">GS1</strain>
    </source>
</reference>
<dbReference type="EMBL" id="WINI01000001">
    <property type="protein sequence ID" value="MQQ99193.1"/>
    <property type="molecule type" value="Genomic_DNA"/>
</dbReference>
<dbReference type="AlphaFoldDB" id="A0A843YN47"/>
<dbReference type="RefSeq" id="WP_153232800.1">
    <property type="nucleotide sequence ID" value="NZ_WINI01000001.1"/>
</dbReference>
<dbReference type="GO" id="GO:0016788">
    <property type="term" value="F:hydrolase activity, acting on ester bonds"/>
    <property type="evidence" value="ECO:0007669"/>
    <property type="project" value="UniProtKB-ARBA"/>
</dbReference>
<evidence type="ECO:0000313" key="2">
    <source>
        <dbReference type="Proteomes" id="UP000451565"/>
    </source>
</evidence>
<keyword evidence="2" id="KW-1185">Reference proteome</keyword>
<keyword evidence="1" id="KW-0378">Hydrolase</keyword>
<dbReference type="Gene3D" id="3.40.50.1110">
    <property type="entry name" value="SGNH hydrolase"/>
    <property type="match status" value="1"/>
</dbReference>
<name>A0A843YN47_9BURK</name>
<gene>
    <name evidence="1" type="ORF">GEV47_00650</name>
</gene>
<dbReference type="OrthoDB" id="6194308at2"/>
<dbReference type="InterPro" id="IPR036514">
    <property type="entry name" value="SGNH_hydro_sf"/>
</dbReference>
<comment type="caution">
    <text evidence="1">The sequence shown here is derived from an EMBL/GenBank/DDBJ whole genome shotgun (WGS) entry which is preliminary data.</text>
</comment>